<dbReference type="STRING" id="1314782.A0A165R254"/>
<feature type="region of interest" description="Disordered" evidence="1">
    <location>
        <begin position="195"/>
        <end position="307"/>
    </location>
</feature>
<dbReference type="EMBL" id="KV425587">
    <property type="protein sequence ID" value="KZT23199.1"/>
    <property type="molecule type" value="Genomic_DNA"/>
</dbReference>
<reference evidence="2 3" key="1">
    <citation type="journal article" date="2016" name="Mol. Biol. Evol.">
        <title>Comparative Genomics of Early-Diverging Mushroom-Forming Fungi Provides Insights into the Origins of Lignocellulose Decay Capabilities.</title>
        <authorList>
            <person name="Nagy L.G."/>
            <person name="Riley R."/>
            <person name="Tritt A."/>
            <person name="Adam C."/>
            <person name="Daum C."/>
            <person name="Floudas D."/>
            <person name="Sun H."/>
            <person name="Yadav J.S."/>
            <person name="Pangilinan J."/>
            <person name="Larsson K.H."/>
            <person name="Matsuura K."/>
            <person name="Barry K."/>
            <person name="Labutti K."/>
            <person name="Kuo R."/>
            <person name="Ohm R.A."/>
            <person name="Bhattacharya S.S."/>
            <person name="Shirouzu T."/>
            <person name="Yoshinaga Y."/>
            <person name="Martin F.M."/>
            <person name="Grigoriev I.V."/>
            <person name="Hibbett D.S."/>
        </authorList>
    </citation>
    <scope>NUCLEOTIDE SEQUENCE [LARGE SCALE GENOMIC DNA]</scope>
    <source>
        <strain evidence="2 3">HHB14362 ss-1</strain>
    </source>
</reference>
<dbReference type="Gene3D" id="3.30.900.20">
    <property type="match status" value="1"/>
</dbReference>
<proteinExistence type="predicted"/>
<organism evidence="2 3">
    <name type="scientific">Neolentinus lepideus HHB14362 ss-1</name>
    <dbReference type="NCBI Taxonomy" id="1314782"/>
    <lineage>
        <taxon>Eukaryota</taxon>
        <taxon>Fungi</taxon>
        <taxon>Dikarya</taxon>
        <taxon>Basidiomycota</taxon>
        <taxon>Agaricomycotina</taxon>
        <taxon>Agaricomycetes</taxon>
        <taxon>Gloeophyllales</taxon>
        <taxon>Gloeophyllaceae</taxon>
        <taxon>Neolentinus</taxon>
    </lineage>
</organism>
<evidence type="ECO:0000256" key="1">
    <source>
        <dbReference type="SAM" id="MobiDB-lite"/>
    </source>
</evidence>
<dbReference type="Proteomes" id="UP000076761">
    <property type="component" value="Unassembled WGS sequence"/>
</dbReference>
<feature type="compositionally biased region" description="Low complexity" evidence="1">
    <location>
        <begin position="249"/>
        <end position="265"/>
    </location>
</feature>
<dbReference type="AlphaFoldDB" id="A0A165R254"/>
<gene>
    <name evidence="2" type="ORF">NEOLEDRAFT_1243363</name>
</gene>
<dbReference type="InterPro" id="IPR053729">
    <property type="entry name" value="MAD2L1BP_domain_sf"/>
</dbReference>
<name>A0A165R254_9AGAM</name>
<accession>A0A165R254</accession>
<feature type="compositionally biased region" description="Acidic residues" evidence="1">
    <location>
        <begin position="207"/>
        <end position="242"/>
    </location>
</feature>
<dbReference type="InParanoid" id="A0A165R254"/>
<keyword evidence="3" id="KW-1185">Reference proteome</keyword>
<protein>
    <submittedName>
        <fullName evidence="2">Uncharacterized protein</fullName>
    </submittedName>
</protein>
<sequence>MLKPFVDPPTAGASSFKVFRETSNTLAPVHGAPLDPPKCPAADTPTTSAQPLIPSFATKELKVPFMTLDQERVTDTIAAGLAISLLGHVLFLKGQVPFPVAQMMRMPARQTDPRSLKKRQDLLSSLDTLTSHLQTTFSVLSSALAEKANKPLSERDGEQVYIMIVLGPSVTAAKARVLFVVDGLEVKLWEERVDLHPQNPDTGDASENVEENDSDAESSEQEDAEDESEGDSEYETASDSEETGSASEPPLSRSPSPDADAASSPPSSPQPYKIGPLSESPKYRSSPAAKTPTLYRSAPQEQSYAEEQRQLRSAERLLSRTLANACAEEDGMTTELVLNNIRNLFCRLQYTPAPTQAHILLRAPRRFTHPAWTPRQMWTSSLENVLSDFLDDSGIRLKEPGVNGTERKKPQKRGQKTEGVFVGCKATDLGRGRKEEIVKEEDEMLWWSWNGKVAGFSDW</sequence>
<dbReference type="OrthoDB" id="2387165at2759"/>
<evidence type="ECO:0000313" key="3">
    <source>
        <dbReference type="Proteomes" id="UP000076761"/>
    </source>
</evidence>
<evidence type="ECO:0000313" key="2">
    <source>
        <dbReference type="EMBL" id="KZT23199.1"/>
    </source>
</evidence>